<keyword evidence="2" id="KW-1185">Reference proteome</keyword>
<reference evidence="3" key="1">
    <citation type="submission" date="2022-11" db="UniProtKB">
        <authorList>
            <consortium name="WormBaseParasite"/>
        </authorList>
    </citation>
    <scope>IDENTIFICATION</scope>
</reference>
<dbReference type="Proteomes" id="UP000887572">
    <property type="component" value="Unplaced"/>
</dbReference>
<evidence type="ECO:0000313" key="2">
    <source>
        <dbReference type="Proteomes" id="UP000887572"/>
    </source>
</evidence>
<evidence type="ECO:0000313" key="3">
    <source>
        <dbReference type="WBParaSite" id="Gr19_v10_g13414.t1"/>
    </source>
</evidence>
<feature type="domain" description="CSN8/PSMD8/EIF3K" evidence="1">
    <location>
        <begin position="25"/>
        <end position="157"/>
    </location>
</feature>
<organism evidence="2 3">
    <name type="scientific">Globodera rostochiensis</name>
    <name type="common">Golden nematode worm</name>
    <name type="synonym">Heterodera rostochiensis</name>
    <dbReference type="NCBI Taxonomy" id="31243"/>
    <lineage>
        <taxon>Eukaryota</taxon>
        <taxon>Metazoa</taxon>
        <taxon>Ecdysozoa</taxon>
        <taxon>Nematoda</taxon>
        <taxon>Chromadorea</taxon>
        <taxon>Rhabditida</taxon>
        <taxon>Tylenchina</taxon>
        <taxon>Tylenchomorpha</taxon>
        <taxon>Tylenchoidea</taxon>
        <taxon>Heteroderidae</taxon>
        <taxon>Heteroderinae</taxon>
        <taxon>Globodera</taxon>
    </lineage>
</organism>
<dbReference type="WBParaSite" id="Gr19_v10_g13414.t1">
    <property type="protein sequence ID" value="Gr19_v10_g13414.t1"/>
    <property type="gene ID" value="Gr19_v10_g13414"/>
</dbReference>
<dbReference type="Pfam" id="PF10075">
    <property type="entry name" value="CSN8_PSD8_EIF3K"/>
    <property type="match status" value="1"/>
</dbReference>
<dbReference type="InterPro" id="IPR033464">
    <property type="entry name" value="CSN8_PSD8_EIF3K"/>
</dbReference>
<proteinExistence type="predicted"/>
<name>A0A914H2K9_GLORO</name>
<accession>A0A914H2K9</accession>
<protein>
    <submittedName>
        <fullName evidence="3">CSN8/PSMD8/EIF3K domain-containing protein</fullName>
    </submittedName>
</protein>
<evidence type="ECO:0000259" key="1">
    <source>
        <dbReference type="Pfam" id="PF10075"/>
    </source>
</evidence>
<sequence length="215" mass="23989">METPKDRCIRLEDKELGIGESLSVEEYSELLLGYLVQQLLIKAKFCYVRASEKFERNQQLTQIWSFGKHMVKQNFDKALRICNATTLGEYSQPYVDELRRRLTAAQLLAVANSYSSIGLSKFAQLVGLDESSAIVHELLQKCHWNVAEDKFISPVKNAELLVAVDSLNDPMFGNGFDVQGTDTNTGVVGPDSNLTGLKSLIDSTMFVDAMTAVRD</sequence>
<dbReference type="AlphaFoldDB" id="A0A914H2K9"/>